<reference evidence="2 3" key="1">
    <citation type="submission" date="2020-02" db="EMBL/GenBank/DDBJ databases">
        <title>Streptomyces malaysiensis DSM14702 (JHCC583434, PFL_A843) Genome sequencing and assembly.</title>
        <authorList>
            <person name="Samborskyy M."/>
        </authorList>
    </citation>
    <scope>NUCLEOTIDE SEQUENCE [LARGE SCALE GENOMIC DNA]</scope>
    <source>
        <strain evidence="2 3">DSM 14702</strain>
    </source>
</reference>
<dbReference type="Proteomes" id="UP000536624">
    <property type="component" value="Unassembled WGS sequence"/>
</dbReference>
<dbReference type="RefSeq" id="WP_167503135.1">
    <property type="nucleotide sequence ID" value="NZ_JAALLH010000001.1"/>
</dbReference>
<comment type="caution">
    <text evidence="2">The sequence shown here is derived from an EMBL/GenBank/DDBJ whole genome shotgun (WGS) entry which is preliminary data.</text>
</comment>
<name>A0A7X6AZQ6_STRMQ</name>
<feature type="region of interest" description="Disordered" evidence="1">
    <location>
        <begin position="36"/>
        <end position="57"/>
    </location>
</feature>
<proteinExistence type="predicted"/>
<gene>
    <name evidence="2" type="ORF">SMALB_6093</name>
</gene>
<sequence>MPSAQPTGPATADRAGAFAGLAVGLGARAAQSINKVATDPARSGNPLYKPTQGWSKS</sequence>
<dbReference type="AlphaFoldDB" id="A0A7X6AZQ6"/>
<evidence type="ECO:0000313" key="3">
    <source>
        <dbReference type="Proteomes" id="UP000536624"/>
    </source>
</evidence>
<organism evidence="2 3">
    <name type="scientific">Streptomyces malaysiensis</name>
    <dbReference type="NCBI Taxonomy" id="92644"/>
    <lineage>
        <taxon>Bacteria</taxon>
        <taxon>Bacillati</taxon>
        <taxon>Actinomycetota</taxon>
        <taxon>Actinomycetes</taxon>
        <taxon>Kitasatosporales</taxon>
        <taxon>Streptomycetaceae</taxon>
        <taxon>Streptomyces</taxon>
        <taxon>Streptomyces violaceusniger group</taxon>
    </lineage>
</organism>
<evidence type="ECO:0000313" key="2">
    <source>
        <dbReference type="EMBL" id="NIY68015.1"/>
    </source>
</evidence>
<evidence type="ECO:0000256" key="1">
    <source>
        <dbReference type="SAM" id="MobiDB-lite"/>
    </source>
</evidence>
<accession>A0A7X6AZQ6</accession>
<protein>
    <submittedName>
        <fullName evidence="2">Uncharacterized protein</fullName>
    </submittedName>
</protein>
<dbReference type="EMBL" id="JAALLH010000001">
    <property type="protein sequence ID" value="NIY68015.1"/>
    <property type="molecule type" value="Genomic_DNA"/>
</dbReference>